<feature type="compositionally biased region" description="Basic and acidic residues" evidence="1">
    <location>
        <begin position="16"/>
        <end position="44"/>
    </location>
</feature>
<accession>F4RF37</accession>
<dbReference type="PANTHER" id="PTHR33096:SF1">
    <property type="entry name" value="CXC1-LIKE CYSTEINE CLUSTER ASSOCIATED WITH KDZ TRANSPOSASES DOMAIN-CONTAINING PROTEIN"/>
    <property type="match status" value="1"/>
</dbReference>
<dbReference type="AlphaFoldDB" id="F4RF37"/>
<sequence>MPRRRKALCSDTSNVTEERKRKGVPKEDPAHETRLRKDVEEARKILQGAFSPVQEPENDANANPDLEPDDDDLYDEEIMVFGDEDAPVPEGETVNLDPNGVIQQFVEHHRAQRYAKRRERIRQEWSDIENEITAAYLESQVHTLNWTTKDSYLDDSSLDCQCEDACIYHRSLDIIDILVCVASGFIEGILNFLDPRSNVPLLARGHRGNRRNLTQPFSTATHVYNRITVLTRRLLHRSLEFTKTDHWADRCDPHNAAVVNAVNSGIRPVDDDPCSDSHKTANDARNSSTWDQCDDTGLFLAACRHDVPLLMANIHKSGEKMYYPLTLMKIILDAFPNKAQMTLRGLCREKNPYQEGSCYTPEFFSDQWKSERAANKENAKDIKIRQKLELGRLLVLEEAAYQTWNRDSGNANFAIDRLAEFQNIAQQITEQRRKVGLPESIPNLSTLGQDLLLKVWYAKTDVRSRFLALRCEQRPLDPENRVGGGSRLDSGDNLPPDLITTYLQDEVVKSLSLRGKLVVIKGLLHNEFIKLNTLHIKWDLKVTEVLTRTPAQLGDFSLLQLWKSQVNSIKELRADGRGSTKGGDFLHLFERLNIENREVPCVELPVFPIPQQHVNDDLSDFDEEEEWNDVMDEGIIRNIHALALTEPNEN</sequence>
<dbReference type="OrthoDB" id="3251205at2759"/>
<dbReference type="PANTHER" id="PTHR33096">
    <property type="entry name" value="CXC2 DOMAIN-CONTAINING PROTEIN"/>
    <property type="match status" value="1"/>
</dbReference>
<name>F4RF37_MELLP</name>
<keyword evidence="3" id="KW-1185">Reference proteome</keyword>
<dbReference type="Pfam" id="PF18758">
    <property type="entry name" value="KDZ"/>
    <property type="match status" value="1"/>
</dbReference>
<dbReference type="KEGG" id="mlr:MELLADRAFT_104556"/>
<dbReference type="VEuPathDB" id="FungiDB:MELLADRAFT_104556"/>
<dbReference type="Proteomes" id="UP000001072">
    <property type="component" value="Unassembled WGS sequence"/>
</dbReference>
<evidence type="ECO:0000256" key="1">
    <source>
        <dbReference type="SAM" id="MobiDB-lite"/>
    </source>
</evidence>
<dbReference type="HOGENOM" id="CLU_011407_2_1_1"/>
<gene>
    <name evidence="2" type="ORF">MELLADRAFT_104556</name>
</gene>
<dbReference type="RefSeq" id="XP_007407980.1">
    <property type="nucleotide sequence ID" value="XM_007407918.1"/>
</dbReference>
<proteinExistence type="predicted"/>
<dbReference type="EMBL" id="GL883099">
    <property type="protein sequence ID" value="EGG09006.1"/>
    <property type="molecule type" value="Genomic_DNA"/>
</dbReference>
<evidence type="ECO:0008006" key="4">
    <source>
        <dbReference type="Google" id="ProtNLM"/>
    </source>
</evidence>
<dbReference type="InParanoid" id="F4RF37"/>
<feature type="region of interest" description="Disordered" evidence="1">
    <location>
        <begin position="1"/>
        <end position="68"/>
    </location>
</feature>
<reference evidence="3" key="1">
    <citation type="journal article" date="2011" name="Proc. Natl. Acad. Sci. U.S.A.">
        <title>Obligate biotrophy features unraveled by the genomic analysis of rust fungi.</title>
        <authorList>
            <person name="Duplessis S."/>
            <person name="Cuomo C.A."/>
            <person name="Lin Y.-C."/>
            <person name="Aerts A."/>
            <person name="Tisserant E."/>
            <person name="Veneault-Fourrey C."/>
            <person name="Joly D.L."/>
            <person name="Hacquard S."/>
            <person name="Amselem J."/>
            <person name="Cantarel B.L."/>
            <person name="Chiu R."/>
            <person name="Coutinho P.M."/>
            <person name="Feau N."/>
            <person name="Field M."/>
            <person name="Frey P."/>
            <person name="Gelhaye E."/>
            <person name="Goldberg J."/>
            <person name="Grabherr M.G."/>
            <person name="Kodira C.D."/>
            <person name="Kohler A."/>
            <person name="Kuees U."/>
            <person name="Lindquist E.A."/>
            <person name="Lucas S.M."/>
            <person name="Mago R."/>
            <person name="Mauceli E."/>
            <person name="Morin E."/>
            <person name="Murat C."/>
            <person name="Pangilinan J.L."/>
            <person name="Park R."/>
            <person name="Pearson M."/>
            <person name="Quesneville H."/>
            <person name="Rouhier N."/>
            <person name="Sakthikumar S."/>
            <person name="Salamov A.A."/>
            <person name="Schmutz J."/>
            <person name="Selles B."/>
            <person name="Shapiro H."/>
            <person name="Tanguay P."/>
            <person name="Tuskan G.A."/>
            <person name="Henrissat B."/>
            <person name="Van de Peer Y."/>
            <person name="Rouze P."/>
            <person name="Ellis J.G."/>
            <person name="Dodds P.N."/>
            <person name="Schein J.E."/>
            <person name="Zhong S."/>
            <person name="Hamelin R.C."/>
            <person name="Grigoriev I.V."/>
            <person name="Szabo L.J."/>
            <person name="Martin F."/>
        </authorList>
    </citation>
    <scope>NUCLEOTIDE SEQUENCE [LARGE SCALE GENOMIC DNA]</scope>
    <source>
        <strain evidence="3">98AG31 / pathotype 3-4-7</strain>
    </source>
</reference>
<evidence type="ECO:0000313" key="2">
    <source>
        <dbReference type="EMBL" id="EGG09006.1"/>
    </source>
</evidence>
<dbReference type="InterPro" id="IPR040521">
    <property type="entry name" value="KDZ"/>
</dbReference>
<organism evidence="3">
    <name type="scientific">Melampsora larici-populina (strain 98AG31 / pathotype 3-4-7)</name>
    <name type="common">Poplar leaf rust fungus</name>
    <dbReference type="NCBI Taxonomy" id="747676"/>
    <lineage>
        <taxon>Eukaryota</taxon>
        <taxon>Fungi</taxon>
        <taxon>Dikarya</taxon>
        <taxon>Basidiomycota</taxon>
        <taxon>Pucciniomycotina</taxon>
        <taxon>Pucciniomycetes</taxon>
        <taxon>Pucciniales</taxon>
        <taxon>Melampsoraceae</taxon>
        <taxon>Melampsora</taxon>
    </lineage>
</organism>
<protein>
    <recommendedName>
        <fullName evidence="4">CxC1-like cysteine cluster associated with KDZ transposases domain-containing protein</fullName>
    </recommendedName>
</protein>
<evidence type="ECO:0000313" key="3">
    <source>
        <dbReference type="Proteomes" id="UP000001072"/>
    </source>
</evidence>
<feature type="region of interest" description="Disordered" evidence="1">
    <location>
        <begin position="270"/>
        <end position="289"/>
    </location>
</feature>
<dbReference type="GeneID" id="18922311"/>